<protein>
    <submittedName>
        <fullName evidence="2">Uncharacterized protein</fullName>
    </submittedName>
</protein>
<dbReference type="AlphaFoldDB" id="L7JWM9"/>
<evidence type="ECO:0000256" key="1">
    <source>
        <dbReference type="SAM" id="MobiDB-lite"/>
    </source>
</evidence>
<sequence length="70" mass="8072">MEEINAPPRATPLRDPHNNRKVCCNRNSDPNTQVITWERPPSQEYPEEFLFSGIFTCDQFLAISHPAKES</sequence>
<name>L7JWM9_TRAHO</name>
<reference evidence="2 3" key="1">
    <citation type="journal article" date="2012" name="PLoS Pathog.">
        <title>The genome of the obligate intracellular parasite Trachipleistophora hominis: new insights into microsporidian genome dynamics and reductive evolution.</title>
        <authorList>
            <person name="Heinz E."/>
            <person name="Williams T.A."/>
            <person name="Nakjang S."/>
            <person name="Noel C.J."/>
            <person name="Swan D.C."/>
            <person name="Goldberg A.V."/>
            <person name="Harris S.R."/>
            <person name="Weinmaier T."/>
            <person name="Markert S."/>
            <person name="Becher D."/>
            <person name="Bernhardt J."/>
            <person name="Dagan T."/>
            <person name="Hacker C."/>
            <person name="Lucocq J.M."/>
            <person name="Schweder T."/>
            <person name="Rattei T."/>
            <person name="Hall N."/>
            <person name="Hirt R.P."/>
            <person name="Embley T.M."/>
        </authorList>
    </citation>
    <scope>NUCLEOTIDE SEQUENCE [LARGE SCALE GENOMIC DNA]</scope>
</reference>
<dbReference type="InParanoid" id="L7JWM9"/>
<evidence type="ECO:0000313" key="2">
    <source>
        <dbReference type="EMBL" id="ELQ75466.1"/>
    </source>
</evidence>
<dbReference type="HOGENOM" id="CLU_2759598_0_0_1"/>
<feature type="compositionally biased region" description="Polar residues" evidence="1">
    <location>
        <begin position="25"/>
        <end position="35"/>
    </location>
</feature>
<dbReference type="OrthoDB" id="10610583at2759"/>
<organism evidence="2 3">
    <name type="scientific">Trachipleistophora hominis</name>
    <name type="common">Microsporidian parasite</name>
    <dbReference type="NCBI Taxonomy" id="72359"/>
    <lineage>
        <taxon>Eukaryota</taxon>
        <taxon>Fungi</taxon>
        <taxon>Fungi incertae sedis</taxon>
        <taxon>Microsporidia</taxon>
        <taxon>Pleistophoridae</taxon>
        <taxon>Trachipleistophora</taxon>
    </lineage>
</organism>
<evidence type="ECO:0000313" key="3">
    <source>
        <dbReference type="Proteomes" id="UP000011185"/>
    </source>
</evidence>
<dbReference type="VEuPathDB" id="MicrosporidiaDB:THOM_1587"/>
<proteinExistence type="predicted"/>
<dbReference type="Proteomes" id="UP000011185">
    <property type="component" value="Unassembled WGS sequence"/>
</dbReference>
<feature type="region of interest" description="Disordered" evidence="1">
    <location>
        <begin position="1"/>
        <end position="35"/>
    </location>
</feature>
<gene>
    <name evidence="2" type="ORF">THOM_1587</name>
</gene>
<accession>L7JWM9</accession>
<keyword evidence="3" id="KW-1185">Reference proteome</keyword>
<dbReference type="EMBL" id="JH993956">
    <property type="protein sequence ID" value="ELQ75466.1"/>
    <property type="molecule type" value="Genomic_DNA"/>
</dbReference>